<evidence type="ECO:0000256" key="1">
    <source>
        <dbReference type="ARBA" id="ARBA00004635"/>
    </source>
</evidence>
<keyword evidence="6" id="KW-0449">Lipoprotein</keyword>
<dbReference type="SUPFAM" id="SSF53850">
    <property type="entry name" value="Periplasmic binding protein-like II"/>
    <property type="match status" value="1"/>
</dbReference>
<evidence type="ECO:0000256" key="6">
    <source>
        <dbReference type="ARBA" id="ARBA00023288"/>
    </source>
</evidence>
<keyword evidence="5" id="KW-0564">Palmitate</keyword>
<dbReference type="EMBL" id="CP014873">
    <property type="protein sequence ID" value="ANK63522.1"/>
    <property type="molecule type" value="Genomic_DNA"/>
</dbReference>
<dbReference type="GO" id="GO:0016020">
    <property type="term" value="C:membrane"/>
    <property type="evidence" value="ECO:0007669"/>
    <property type="project" value="UniProtKB-SubCell"/>
</dbReference>
<keyword evidence="3" id="KW-0732">Signal</keyword>
<dbReference type="Pfam" id="PF03180">
    <property type="entry name" value="Lipoprotein_9"/>
    <property type="match status" value="1"/>
</dbReference>
<evidence type="ECO:0000313" key="7">
    <source>
        <dbReference type="EMBL" id="ANK63522.1"/>
    </source>
</evidence>
<gene>
    <name evidence="7" type="ORF">AYR53_04035</name>
</gene>
<name>A0A192H5N4_9LACO</name>
<comment type="subcellular location">
    <subcellularLocation>
        <location evidence="1">Membrane</location>
        <topology evidence="1">Lipid-anchor</topology>
    </subcellularLocation>
</comment>
<accession>A0A192H5N4</accession>
<dbReference type="Gene3D" id="3.40.190.10">
    <property type="entry name" value="Periplasmic binding protein-like II"/>
    <property type="match status" value="2"/>
</dbReference>
<comment type="similarity">
    <text evidence="2">Belongs to the NlpA lipoprotein family.</text>
</comment>
<sequence>MGGNVLMTQRSEAQTTAKETIRLATSPGPYSDLFLKGVKPILEKEGYKVTSQSFSDLNHADEALDQGDADLNVEQHTAWLDNFNKQKKAHFVGIAYVPTVPMGIFPGSSKSIKNIKKGANIAIPNDPANRSRAYQLLQQAKLITLKKSAKNSVTVSQTDIAKNPHHLKFTEMNSSQIPRSIKDVNYAVLPGSISYSAKISAKTSLRQEKLAKQYLLVATVNKKNQNKPWAKAVVKAYASKQFKTYVKQHNQQGYWYIPKTEIN</sequence>
<evidence type="ECO:0000256" key="5">
    <source>
        <dbReference type="ARBA" id="ARBA00023139"/>
    </source>
</evidence>
<evidence type="ECO:0000256" key="3">
    <source>
        <dbReference type="ARBA" id="ARBA00022729"/>
    </source>
</evidence>
<organism evidence="7 8">
    <name type="scientific">Loigolactobacillus backii</name>
    <dbReference type="NCBI Taxonomy" id="375175"/>
    <lineage>
        <taxon>Bacteria</taxon>
        <taxon>Bacillati</taxon>
        <taxon>Bacillota</taxon>
        <taxon>Bacilli</taxon>
        <taxon>Lactobacillales</taxon>
        <taxon>Lactobacillaceae</taxon>
        <taxon>Loigolactobacillus</taxon>
    </lineage>
</organism>
<dbReference type="PANTHER" id="PTHR30429:SF0">
    <property type="entry name" value="METHIONINE-BINDING LIPOPROTEIN METQ"/>
    <property type="match status" value="1"/>
</dbReference>
<dbReference type="AlphaFoldDB" id="A0A192H5N4"/>
<proteinExistence type="inferred from homology"/>
<keyword evidence="8" id="KW-1185">Reference proteome</keyword>
<evidence type="ECO:0000313" key="8">
    <source>
        <dbReference type="Proteomes" id="UP000078582"/>
    </source>
</evidence>
<keyword evidence="4" id="KW-0472">Membrane</keyword>
<evidence type="ECO:0000256" key="2">
    <source>
        <dbReference type="ARBA" id="ARBA00008973"/>
    </source>
</evidence>
<reference evidence="7 8" key="1">
    <citation type="submission" date="2016-03" db="EMBL/GenBank/DDBJ databases">
        <title>Pediococcus and Lactobacillus from brewery environment - whole genome sequencing and assembly.</title>
        <authorList>
            <person name="Behr J."/>
            <person name="Geissler A.J."/>
            <person name="Vogel R.F."/>
        </authorList>
    </citation>
    <scope>NUCLEOTIDE SEQUENCE [LARGE SCALE GENOMIC DNA]</scope>
    <source>
        <strain evidence="7 8">TMW 1.1989</strain>
    </source>
</reference>
<dbReference type="Proteomes" id="UP000078582">
    <property type="component" value="Chromosome"/>
</dbReference>
<evidence type="ECO:0000256" key="4">
    <source>
        <dbReference type="ARBA" id="ARBA00023136"/>
    </source>
</evidence>
<dbReference type="InterPro" id="IPR004872">
    <property type="entry name" value="Lipoprotein_NlpA"/>
</dbReference>
<dbReference type="PANTHER" id="PTHR30429">
    <property type="entry name" value="D-METHIONINE-BINDING LIPOPROTEIN METQ"/>
    <property type="match status" value="1"/>
</dbReference>
<dbReference type="STRING" id="375175.AYR53_04035"/>
<dbReference type="KEGG" id="lbt:AYR52_09765"/>
<protein>
    <submittedName>
        <fullName evidence="7">Metal ABC transporter substrate-binding protein</fullName>
    </submittedName>
</protein>